<dbReference type="InterPro" id="IPR048749">
    <property type="entry name" value="SLX1_C"/>
</dbReference>
<comment type="subunit">
    <text evidence="10">Forms a heterodimer with SLX4.</text>
</comment>
<dbReference type="OrthoDB" id="24645at2759"/>
<keyword evidence="4 10" id="KW-0227">DNA damage</keyword>
<feature type="region of interest" description="Disordered" evidence="12">
    <location>
        <begin position="338"/>
        <end position="359"/>
    </location>
</feature>
<organism evidence="16">
    <name type="scientific">Chaetomium thermophilum (strain DSM 1495 / CBS 144.50 / IMI 039719)</name>
    <name type="common">Thermochaetoides thermophila</name>
    <dbReference type="NCBI Taxonomy" id="759272"/>
    <lineage>
        <taxon>Eukaryota</taxon>
        <taxon>Fungi</taxon>
        <taxon>Dikarya</taxon>
        <taxon>Ascomycota</taxon>
        <taxon>Pezizomycotina</taxon>
        <taxon>Sordariomycetes</taxon>
        <taxon>Sordariomycetidae</taxon>
        <taxon>Sordariales</taxon>
        <taxon>Chaetomiaceae</taxon>
        <taxon>Thermochaetoides</taxon>
    </lineage>
</organism>
<evidence type="ECO:0000256" key="11">
    <source>
        <dbReference type="PROSITE-ProRule" id="PRU00433"/>
    </source>
</evidence>
<dbReference type="HOGENOM" id="CLU_030739_1_1_1"/>
<keyword evidence="11" id="KW-0349">Heme</keyword>
<dbReference type="InterPro" id="IPR009056">
    <property type="entry name" value="Cyt_c-like_dom"/>
</dbReference>
<evidence type="ECO:0000313" key="15">
    <source>
        <dbReference type="EMBL" id="EGS20921.1"/>
    </source>
</evidence>
<keyword evidence="16" id="KW-1185">Reference proteome</keyword>
<dbReference type="InterPro" id="IPR035901">
    <property type="entry name" value="GIY-YIG_endonuc_sf"/>
</dbReference>
<evidence type="ECO:0000256" key="10">
    <source>
        <dbReference type="HAMAP-Rule" id="MF_03100"/>
    </source>
</evidence>
<evidence type="ECO:0000256" key="1">
    <source>
        <dbReference type="ARBA" id="ARBA00022722"/>
    </source>
</evidence>
<evidence type="ECO:0000259" key="14">
    <source>
        <dbReference type="PROSITE" id="PS51007"/>
    </source>
</evidence>
<comment type="similarity">
    <text evidence="10">Belongs to the SLX1 family.</text>
</comment>
<dbReference type="AlphaFoldDB" id="G0S766"/>
<dbReference type="Proteomes" id="UP000008066">
    <property type="component" value="Unassembled WGS sequence"/>
</dbReference>
<proteinExistence type="inferred from homology"/>
<dbReference type="CDD" id="cd10455">
    <property type="entry name" value="GIY-YIG_SLX1"/>
    <property type="match status" value="1"/>
</dbReference>
<dbReference type="GO" id="GO:0000724">
    <property type="term" value="P:double-strand break repair via homologous recombination"/>
    <property type="evidence" value="ECO:0007669"/>
    <property type="project" value="TreeGrafter"/>
</dbReference>
<accession>G0S766</accession>
<dbReference type="GO" id="GO:0033557">
    <property type="term" value="C:Slx1-Slx4 complex"/>
    <property type="evidence" value="ECO:0007669"/>
    <property type="project" value="UniProtKB-UniRule"/>
</dbReference>
<evidence type="ECO:0000256" key="8">
    <source>
        <dbReference type="ARBA" id="ARBA00023204"/>
    </source>
</evidence>
<keyword evidence="8 10" id="KW-0234">DNA repair</keyword>
<dbReference type="InterPro" id="IPR027520">
    <property type="entry name" value="Slx1"/>
</dbReference>
<dbReference type="GO" id="GO:0009055">
    <property type="term" value="F:electron transfer activity"/>
    <property type="evidence" value="ECO:0007669"/>
    <property type="project" value="InterPro"/>
</dbReference>
<dbReference type="InterPro" id="IPR050381">
    <property type="entry name" value="SLX1_endonuclease"/>
</dbReference>
<dbReference type="eggNOG" id="KOG3005">
    <property type="taxonomic scope" value="Eukaryota"/>
</dbReference>
<evidence type="ECO:0000256" key="9">
    <source>
        <dbReference type="ARBA" id="ARBA00023242"/>
    </source>
</evidence>
<dbReference type="PANTHER" id="PTHR20208">
    <property type="entry name" value="STRUCTURE-SPECIFIC ENDONUCLEASE SUBUNIT SLX1"/>
    <property type="match status" value="1"/>
</dbReference>
<dbReference type="PROSITE" id="PS50164">
    <property type="entry name" value="GIY_YIG"/>
    <property type="match status" value="1"/>
</dbReference>
<comment type="cofactor">
    <cofactor evidence="10">
        <name>a divalent metal cation</name>
        <dbReference type="ChEBI" id="CHEBI:60240"/>
    </cofactor>
</comment>
<evidence type="ECO:0000256" key="12">
    <source>
        <dbReference type="SAM" id="MobiDB-lite"/>
    </source>
</evidence>
<dbReference type="PROSITE" id="PS51007">
    <property type="entry name" value="CYTC"/>
    <property type="match status" value="1"/>
</dbReference>
<name>G0S766_CHATD</name>
<dbReference type="Pfam" id="PF21202">
    <property type="entry name" value="SLX1_C"/>
    <property type="match status" value="1"/>
</dbReference>
<dbReference type="EMBL" id="GL988041">
    <property type="protein sequence ID" value="EGS20921.1"/>
    <property type="molecule type" value="Genomic_DNA"/>
</dbReference>
<comment type="subcellular location">
    <subcellularLocation>
        <location evidence="10">Nucleus</location>
    </subcellularLocation>
</comment>
<keyword evidence="7 10" id="KW-0233">DNA recombination</keyword>
<evidence type="ECO:0000256" key="6">
    <source>
        <dbReference type="ARBA" id="ARBA00023004"/>
    </source>
</evidence>
<comment type="caution">
    <text evidence="10">Lacks conserved residue(s) required for the propagation of feature annotation.</text>
</comment>
<protein>
    <submittedName>
        <fullName evidence="15">Uncharacterized protein</fullName>
    </submittedName>
</protein>
<dbReference type="STRING" id="759272.G0S766"/>
<feature type="compositionally biased region" description="Basic residues" evidence="12">
    <location>
        <begin position="338"/>
        <end position="351"/>
    </location>
</feature>
<dbReference type="Gene3D" id="3.30.40.10">
    <property type="entry name" value="Zinc/RING finger domain, C3HC4 (zinc finger)"/>
    <property type="match status" value="1"/>
</dbReference>
<evidence type="ECO:0000256" key="3">
    <source>
        <dbReference type="ARBA" id="ARBA00022759"/>
    </source>
</evidence>
<dbReference type="GeneID" id="18256798"/>
<evidence type="ECO:0000256" key="2">
    <source>
        <dbReference type="ARBA" id="ARBA00022723"/>
    </source>
</evidence>
<keyword evidence="3 10" id="KW-0255">Endonuclease</keyword>
<evidence type="ECO:0000256" key="4">
    <source>
        <dbReference type="ARBA" id="ARBA00022763"/>
    </source>
</evidence>
<reference evidence="15 16" key="1">
    <citation type="journal article" date="2011" name="Cell">
        <title>Insight into structure and assembly of the nuclear pore complex by utilizing the genome of a eukaryotic thermophile.</title>
        <authorList>
            <person name="Amlacher S."/>
            <person name="Sarges P."/>
            <person name="Flemming D."/>
            <person name="van Noort V."/>
            <person name="Kunze R."/>
            <person name="Devos D.P."/>
            <person name="Arumugam M."/>
            <person name="Bork P."/>
            <person name="Hurt E."/>
        </authorList>
    </citation>
    <scope>NUCLEOTIDE SEQUENCE [LARGE SCALE GENOMIC DNA]</scope>
    <source>
        <strain evidence="16">DSM 1495 / CBS 144.50 / IMI 039719</strain>
    </source>
</reference>
<dbReference type="Pfam" id="PF01541">
    <property type="entry name" value="GIY-YIG"/>
    <property type="match status" value="1"/>
</dbReference>
<comment type="function">
    <text evidence="10">Catalytic subunit of the SLX1-SLX4 structure-specific endonuclease that resolves DNA secondary structures generated during DNA repair and recombination. Has endonuclease activity towards branched DNA substrates, introducing single-strand cuts in duplex DNA close to junctions with ss-DNA.</text>
</comment>
<evidence type="ECO:0000256" key="7">
    <source>
        <dbReference type="ARBA" id="ARBA00023172"/>
    </source>
</evidence>
<feature type="domain" description="GIY-YIG" evidence="13">
    <location>
        <begin position="10"/>
        <end position="92"/>
    </location>
</feature>
<keyword evidence="9 10" id="KW-0539">Nucleus</keyword>
<keyword evidence="1 10" id="KW-0540">Nuclease</keyword>
<dbReference type="GO" id="GO:0020037">
    <property type="term" value="F:heme binding"/>
    <property type="evidence" value="ECO:0007669"/>
    <property type="project" value="InterPro"/>
</dbReference>
<dbReference type="InterPro" id="IPR013083">
    <property type="entry name" value="Znf_RING/FYVE/PHD"/>
</dbReference>
<dbReference type="PANTHER" id="PTHR20208:SF10">
    <property type="entry name" value="STRUCTURE-SPECIFIC ENDONUCLEASE SUBUNIT SLX1"/>
    <property type="match status" value="1"/>
</dbReference>
<evidence type="ECO:0000313" key="16">
    <source>
        <dbReference type="Proteomes" id="UP000008066"/>
    </source>
</evidence>
<gene>
    <name evidence="15" type="ORF">CTHT_0027600</name>
</gene>
<feature type="domain" description="Cytochrome c" evidence="14">
    <location>
        <begin position="219"/>
        <end position="359"/>
    </location>
</feature>
<dbReference type="InterPro" id="IPR000305">
    <property type="entry name" value="GIY-YIG_endonuc"/>
</dbReference>
<dbReference type="GO" id="GO:0017108">
    <property type="term" value="F:5'-flap endonuclease activity"/>
    <property type="evidence" value="ECO:0007669"/>
    <property type="project" value="InterPro"/>
</dbReference>
<evidence type="ECO:0000256" key="5">
    <source>
        <dbReference type="ARBA" id="ARBA00022801"/>
    </source>
</evidence>
<evidence type="ECO:0000259" key="13">
    <source>
        <dbReference type="PROSITE" id="PS50164"/>
    </source>
</evidence>
<dbReference type="Gene3D" id="3.40.1440.10">
    <property type="entry name" value="GIY-YIG endonuclease"/>
    <property type="match status" value="1"/>
</dbReference>
<dbReference type="HAMAP" id="MF_03100">
    <property type="entry name" value="Endonuc_su_Slx1"/>
    <property type="match status" value="1"/>
</dbReference>
<keyword evidence="2 11" id="KW-0479">Metal-binding</keyword>
<dbReference type="KEGG" id="cthr:CTHT_0027600"/>
<dbReference type="RefSeq" id="XP_006693217.1">
    <property type="nucleotide sequence ID" value="XM_006693154.1"/>
</dbReference>
<keyword evidence="6 11" id="KW-0408">Iron</keyword>
<dbReference type="GO" id="GO:0008821">
    <property type="term" value="F:crossover junction DNA endonuclease activity"/>
    <property type="evidence" value="ECO:0007669"/>
    <property type="project" value="TreeGrafter"/>
</dbReference>
<dbReference type="OMA" id="HNRGCDF"/>
<dbReference type="GO" id="GO:0046872">
    <property type="term" value="F:metal ion binding"/>
    <property type="evidence" value="ECO:0007669"/>
    <property type="project" value="UniProtKB-KW"/>
</dbReference>
<keyword evidence="5 10" id="KW-0378">Hydrolase</keyword>
<sequence length="359" mass="39981">MVIQCKPIPALYTVYILRSTVRHASLYIGSTPNPPRRLSQHNGLVRGGAAKTSRYNLRPWEMIGLVSGFPSAIAALKFEWALTNPHVSVHIPSESRISISTQRKSNGQPRRPPRSLASVLANLHLLLRVPSFVRWPLRLHIFNREVYRAWLKACQNATGPLRPDFEVATSFRNRSLLEKVSKIGQGTEAREEDDVDVLKTVTEMPGIHTLPLDYEPIRDYVAKGQEIFEFERQGKCVVCHEDLVPSEEGKKDKGKGEGASGAKGGALQAVCSNPGCDAVGHLTCWSRHLIESSGETGSGCIIPIRGRCPKCNGKVLWGDMMKELTLRVRGKEEVEKLLKRKQRGGGRKKTKQSFSEEDE</sequence>